<sequence>MRNQHLNNGKKLNKKELKTIKGGVMICSIQNGTICTQTHPSCYEPQCRPGVTEVCMPTSNTCIKKSFSCVEPPCWPNLEPPIL</sequence>
<evidence type="ECO:0000313" key="1">
    <source>
        <dbReference type="EMBL" id="ROH86626.1"/>
    </source>
</evidence>
<evidence type="ECO:0000313" key="2">
    <source>
        <dbReference type="Proteomes" id="UP000281899"/>
    </source>
</evidence>
<proteinExistence type="predicted"/>
<dbReference type="EMBL" id="RJTW01000012">
    <property type="protein sequence ID" value="ROH86626.1"/>
    <property type="molecule type" value="Genomic_DNA"/>
</dbReference>
<protein>
    <submittedName>
        <fullName evidence="1">Bacteriocin</fullName>
    </submittedName>
</protein>
<dbReference type="InterPro" id="IPR010133">
    <property type="entry name" value="Bacteriocin_signal_seq"/>
</dbReference>
<name>A0ABX9X1M1_9FLAO</name>
<keyword evidence="2" id="KW-1185">Reference proteome</keyword>
<organism evidence="1 2">
    <name type="scientific">Chryseobacterium cucumeris</name>
    <dbReference type="NCBI Taxonomy" id="1813611"/>
    <lineage>
        <taxon>Bacteria</taxon>
        <taxon>Pseudomonadati</taxon>
        <taxon>Bacteroidota</taxon>
        <taxon>Flavobacteriia</taxon>
        <taxon>Flavobacteriales</taxon>
        <taxon>Weeksellaceae</taxon>
        <taxon>Chryseobacterium group</taxon>
        <taxon>Chryseobacterium</taxon>
    </lineage>
</organism>
<dbReference type="Proteomes" id="UP000281899">
    <property type="component" value="Unassembled WGS sequence"/>
</dbReference>
<reference evidence="1 2" key="1">
    <citation type="submission" date="2018-11" db="EMBL/GenBank/DDBJ databases">
        <title>Proposal to divide the Flavobacteriaceae and reorganize its genera based on Amino Acid Identity values calculated from whole genome sequences.</title>
        <authorList>
            <person name="Nicholson A.C."/>
            <person name="Gulvik C.A."/>
            <person name="Whitney A.M."/>
            <person name="Humrighouse B.W."/>
            <person name="Bell M."/>
            <person name="Holmes B."/>
            <person name="Steigerwalt A."/>
            <person name="Villarma A."/>
            <person name="Sheth M."/>
            <person name="Batra D."/>
            <person name="Pryor J."/>
            <person name="Bernardet J.-F."/>
            <person name="Hugo C."/>
            <person name="Kampfer P."/>
            <person name="Newman J."/>
            <person name="Mcquiston J.R."/>
        </authorList>
    </citation>
    <scope>NUCLEOTIDE SEQUENCE [LARGE SCALE GENOMIC DNA]</scope>
    <source>
        <strain evidence="1 2">G0235</strain>
    </source>
</reference>
<comment type="caution">
    <text evidence="1">The sequence shown here is derived from an EMBL/GenBank/DDBJ whole genome shotgun (WGS) entry which is preliminary data.</text>
</comment>
<accession>A0ABX9X1M1</accession>
<dbReference type="NCBIfam" id="TIGR01847">
    <property type="entry name" value="bacteriocin_sig"/>
    <property type="match status" value="1"/>
</dbReference>
<gene>
    <name evidence="1" type="ORF">EGI15_22575</name>
</gene>